<keyword evidence="2" id="KW-1185">Reference proteome</keyword>
<sequence length="56" mass="6218">MTPDTHLADLGSHSAFLVRGDDGRAFLAEERARLARLFPQGTVEEHYVVHLSVART</sequence>
<protein>
    <submittedName>
        <fullName evidence="1">Uncharacterized protein</fullName>
    </submittedName>
</protein>
<dbReference type="EMBL" id="JACXYU010000014">
    <property type="protein sequence ID" value="MBD3934126.1"/>
    <property type="molecule type" value="Genomic_DNA"/>
</dbReference>
<comment type="caution">
    <text evidence="1">The sequence shown here is derived from an EMBL/GenBank/DDBJ whole genome shotgun (WGS) entry which is preliminary data.</text>
</comment>
<dbReference type="Proteomes" id="UP000632289">
    <property type="component" value="Unassembled WGS sequence"/>
</dbReference>
<gene>
    <name evidence="1" type="ORF">IF129_21515</name>
</gene>
<reference evidence="1" key="1">
    <citation type="submission" date="2020-09" db="EMBL/GenBank/DDBJ databases">
        <title>Secondary metabolite and genome analysis of marine Streptomyces chumphonensis KK1-2T.</title>
        <authorList>
            <person name="Phongsopitanun W."/>
            <person name="Kanchanasin P."/>
            <person name="Pittayakhajonwut P."/>
            <person name="Suwanborirux K."/>
            <person name="Tanasupawat S."/>
        </authorList>
    </citation>
    <scope>NUCLEOTIDE SEQUENCE</scope>
    <source>
        <strain evidence="1">KK1-2</strain>
    </source>
</reference>
<accession>A0A927IF80</accession>
<evidence type="ECO:0000313" key="2">
    <source>
        <dbReference type="Proteomes" id="UP000632289"/>
    </source>
</evidence>
<dbReference type="RefSeq" id="WP_191211423.1">
    <property type="nucleotide sequence ID" value="NZ_BAABKL010000041.1"/>
</dbReference>
<organism evidence="1 2">
    <name type="scientific">Streptomyces chumphonensis</name>
    <dbReference type="NCBI Taxonomy" id="1214925"/>
    <lineage>
        <taxon>Bacteria</taxon>
        <taxon>Bacillati</taxon>
        <taxon>Actinomycetota</taxon>
        <taxon>Actinomycetes</taxon>
        <taxon>Kitasatosporales</taxon>
        <taxon>Streptomycetaceae</taxon>
        <taxon>Streptomyces</taxon>
    </lineage>
</organism>
<name>A0A927IF80_9ACTN</name>
<proteinExistence type="predicted"/>
<dbReference type="AlphaFoldDB" id="A0A927IF80"/>
<evidence type="ECO:0000313" key="1">
    <source>
        <dbReference type="EMBL" id="MBD3934126.1"/>
    </source>
</evidence>